<dbReference type="Pfam" id="PF05136">
    <property type="entry name" value="Phage_portal_2"/>
    <property type="match status" value="1"/>
</dbReference>
<dbReference type="EMBL" id="LDJG01000036">
    <property type="protein sequence ID" value="KRG54103.1"/>
    <property type="molecule type" value="Genomic_DNA"/>
</dbReference>
<name>A0ABR5NFU5_9GAMM</name>
<accession>A0ABR5NFU5</accession>
<evidence type="ECO:0000256" key="1">
    <source>
        <dbReference type="SAM" id="MobiDB-lite"/>
    </source>
</evidence>
<dbReference type="NCBIfam" id="TIGR01539">
    <property type="entry name" value="portal_lambda"/>
    <property type="match status" value="1"/>
</dbReference>
<dbReference type="InterPro" id="IPR006429">
    <property type="entry name" value="Phage_lambda_portal"/>
</dbReference>
<evidence type="ECO:0000313" key="2">
    <source>
        <dbReference type="EMBL" id="KRG54103.1"/>
    </source>
</evidence>
<gene>
    <name evidence="2" type="ORF">ABB22_16960</name>
</gene>
<proteinExistence type="predicted"/>
<feature type="compositionally biased region" description="Basic and acidic residues" evidence="1">
    <location>
        <begin position="441"/>
        <end position="455"/>
    </location>
</feature>
<keyword evidence="3" id="KW-1185">Reference proteome</keyword>
<reference evidence="2 3" key="1">
    <citation type="submission" date="2015-05" db="EMBL/GenBank/DDBJ databases">
        <title>Genome sequencing and analysis of members of genus Stenotrophomonas.</title>
        <authorList>
            <person name="Patil P.P."/>
            <person name="Midha S."/>
            <person name="Patil P.B."/>
        </authorList>
    </citation>
    <scope>NUCLEOTIDE SEQUENCE [LARGE SCALE GENOMIC DNA]</scope>
    <source>
        <strain evidence="2 3">DSM 12575</strain>
    </source>
</reference>
<organism evidence="2 3">
    <name type="scientific">Stenotrophomonas nitritireducens</name>
    <dbReference type="NCBI Taxonomy" id="83617"/>
    <lineage>
        <taxon>Bacteria</taxon>
        <taxon>Pseudomonadati</taxon>
        <taxon>Pseudomonadota</taxon>
        <taxon>Gammaproteobacteria</taxon>
        <taxon>Lysobacterales</taxon>
        <taxon>Lysobacteraceae</taxon>
        <taxon>Stenotrophomonas</taxon>
    </lineage>
</organism>
<sequence length="493" mass="54308">MSEAVEGSYRAAGNGRRLRTFRPMSLGPNGALLGLPTLLARARHLARNDPWMVSALNKSVSNGIATGIQAKAIWGSKAHKAQVAQLWRRWGKYADADGVLDWSGLQALAWREWKEAGEVFARLRYRRREDGLPVPLQVQLIESEQCPQHYNGVASNGNAIRQGIEFDQIGRRVAYWMFREHPGDQHLAVNGNELVRVPADQVLHLYRPNRAGAIRGVPGSAPALLRMFNLDRLDDAVLERQALANLFTGFITKKSSGDGEEGEAVGDLITGEDDDGAAIGGLEPGTMQELPPDTEVKFSEPPGAGADYGDFLRGHLLAIAASQDVPYEVLTGDLRNVSDRALRLILNEFRRVIEQDQWLFMIPMFCQRVRDAFFDQAVLSGLLKVQGYASLRDDVTETLWVPEGWPWSHPVQDVNSEVKAVRAGFKSRSAVVLGSGEDPEQVDREQKDDNDRADKAGLTYDSDPRRTNASGARQGTKTGAESAADDEGNNDDE</sequence>
<feature type="compositionally biased region" description="Acidic residues" evidence="1">
    <location>
        <begin position="483"/>
        <end position="493"/>
    </location>
</feature>
<comment type="caution">
    <text evidence="2">The sequence shown here is derived from an EMBL/GenBank/DDBJ whole genome shotgun (WGS) entry which is preliminary data.</text>
</comment>
<feature type="region of interest" description="Disordered" evidence="1">
    <location>
        <begin position="431"/>
        <end position="493"/>
    </location>
</feature>
<dbReference type="RefSeq" id="WP_057505411.1">
    <property type="nucleotide sequence ID" value="NZ_LDJG01000036.1"/>
</dbReference>
<evidence type="ECO:0000313" key="3">
    <source>
        <dbReference type="Proteomes" id="UP000050902"/>
    </source>
</evidence>
<feature type="compositionally biased region" description="Polar residues" evidence="1">
    <location>
        <begin position="467"/>
        <end position="479"/>
    </location>
</feature>
<dbReference type="Proteomes" id="UP000050902">
    <property type="component" value="Unassembled WGS sequence"/>
</dbReference>
<protein>
    <submittedName>
        <fullName evidence="2">Phage portal protein</fullName>
    </submittedName>
</protein>